<dbReference type="SUPFAM" id="SSF158745">
    <property type="entry name" value="LanC-like"/>
    <property type="match status" value="1"/>
</dbReference>
<evidence type="ECO:0008006" key="4">
    <source>
        <dbReference type="Google" id="ProtNLM"/>
    </source>
</evidence>
<organism evidence="2 3">
    <name type="scientific">Catellatospora citrea</name>
    <dbReference type="NCBI Taxonomy" id="53366"/>
    <lineage>
        <taxon>Bacteria</taxon>
        <taxon>Bacillati</taxon>
        <taxon>Actinomycetota</taxon>
        <taxon>Actinomycetes</taxon>
        <taxon>Micromonosporales</taxon>
        <taxon>Micromonosporaceae</taxon>
        <taxon>Catellatospora</taxon>
    </lineage>
</organism>
<dbReference type="Gene3D" id="1.50.10.20">
    <property type="match status" value="1"/>
</dbReference>
<dbReference type="PRINTS" id="PR01955">
    <property type="entry name" value="LANCFRANKIA"/>
</dbReference>
<comment type="caution">
    <text evidence="2">The sequence shown here is derived from an EMBL/GenBank/DDBJ whole genome shotgun (WGS) entry which is preliminary data.</text>
</comment>
<feature type="binding site" evidence="1">
    <location>
        <position position="289"/>
    </location>
    <ligand>
        <name>Zn(2+)</name>
        <dbReference type="ChEBI" id="CHEBI:29105"/>
    </ligand>
</feature>
<evidence type="ECO:0000313" key="3">
    <source>
        <dbReference type="Proteomes" id="UP000659904"/>
    </source>
</evidence>
<feature type="binding site" evidence="1">
    <location>
        <position position="240"/>
    </location>
    <ligand>
        <name>Zn(2+)</name>
        <dbReference type="ChEBI" id="CHEBI:29105"/>
    </ligand>
</feature>
<dbReference type="CDD" id="cd04793">
    <property type="entry name" value="LanC"/>
    <property type="match status" value="1"/>
</dbReference>
<reference evidence="2 3" key="1">
    <citation type="submission" date="2021-01" db="EMBL/GenBank/DDBJ databases">
        <title>Whole genome shotgun sequence of Catellatospora citrea NBRC 14495.</title>
        <authorList>
            <person name="Komaki H."/>
            <person name="Tamura T."/>
        </authorList>
    </citation>
    <scope>NUCLEOTIDE SEQUENCE [LARGE SCALE GENOMIC DNA]</scope>
    <source>
        <strain evidence="2 3">NBRC 14495</strain>
    </source>
</reference>
<name>A0A8J3KDU6_9ACTN</name>
<evidence type="ECO:0000313" key="2">
    <source>
        <dbReference type="EMBL" id="GIF98789.1"/>
    </source>
</evidence>
<sequence>MTARQSLAEGPLGEALVHLENGNLPAAQEALRQATAGGISIGPGASLYYGAPALAFVLAGTDQPGLGRARSIAADATATVTRQRLQTAHRRMDTGQRPQFAEYDLIRGLTGLGVVLRRLGEHHLLDEVIQYLVRLTEPVGDLPGWWCANGPDRNQPAPPGGHANHGIAHGITGPLALLGLTMRDRPTVNGHTEAIARICRWLDTWQQQTGTSSWWPQTLSLTDLHHGTPAQRHPLRPSWCYGTPGIARAQQLAAQATHDTTRQYLAEFTFAACVNDPAQTRQLTCRSLCHGSAGLLAVGRRIAVDALTPIPLGHLATLHQMTAPADNEPTGLLEGTVGTDLINAATTSTSWDAALLLQ</sequence>
<feature type="binding site" evidence="1">
    <location>
        <position position="290"/>
    </location>
    <ligand>
        <name>Zn(2+)</name>
        <dbReference type="ChEBI" id="CHEBI:29105"/>
    </ligand>
</feature>
<dbReference type="Pfam" id="PF05147">
    <property type="entry name" value="LANC_like"/>
    <property type="match status" value="1"/>
</dbReference>
<dbReference type="GO" id="GO:0046872">
    <property type="term" value="F:metal ion binding"/>
    <property type="evidence" value="ECO:0007669"/>
    <property type="project" value="UniProtKB-KW"/>
</dbReference>
<dbReference type="InterPro" id="IPR033889">
    <property type="entry name" value="LanC"/>
</dbReference>
<dbReference type="SMART" id="SM01260">
    <property type="entry name" value="LANC_like"/>
    <property type="match status" value="1"/>
</dbReference>
<dbReference type="InterPro" id="IPR007822">
    <property type="entry name" value="LANC-like"/>
</dbReference>
<evidence type="ECO:0000256" key="1">
    <source>
        <dbReference type="PIRSR" id="PIRSR607822-1"/>
    </source>
</evidence>
<protein>
    <recommendedName>
        <fullName evidence="4">Lanthionine synthetase-like protein</fullName>
    </recommendedName>
</protein>
<proteinExistence type="predicted"/>
<dbReference type="PRINTS" id="PR01950">
    <property type="entry name" value="LANCSUPER"/>
</dbReference>
<keyword evidence="3" id="KW-1185">Reference proteome</keyword>
<gene>
    <name evidence="2" type="ORF">Cci01nite_38830</name>
</gene>
<dbReference type="Proteomes" id="UP000659904">
    <property type="component" value="Unassembled WGS sequence"/>
</dbReference>
<accession>A0A8J3KDU6</accession>
<keyword evidence="1" id="KW-0862">Zinc</keyword>
<dbReference type="RefSeq" id="WP_120319041.1">
    <property type="nucleotide sequence ID" value="NZ_BONH01000017.1"/>
</dbReference>
<dbReference type="AlphaFoldDB" id="A0A8J3KDU6"/>
<dbReference type="GO" id="GO:0031179">
    <property type="term" value="P:peptide modification"/>
    <property type="evidence" value="ECO:0007669"/>
    <property type="project" value="InterPro"/>
</dbReference>
<dbReference type="EMBL" id="BONH01000017">
    <property type="protein sequence ID" value="GIF98789.1"/>
    <property type="molecule type" value="Genomic_DNA"/>
</dbReference>
<keyword evidence="1" id="KW-0479">Metal-binding</keyword>